<dbReference type="STRING" id="1544798.LH29_07935"/>
<dbReference type="Gene3D" id="3.90.245.10">
    <property type="entry name" value="Ribonucleoside hydrolase-like"/>
    <property type="match status" value="1"/>
</dbReference>
<proteinExistence type="predicted"/>
<dbReference type="AlphaFoldDB" id="A0A0D8JEY9"/>
<dbReference type="Pfam" id="PF07632">
    <property type="entry name" value="Sde182_NH-like"/>
    <property type="match status" value="1"/>
</dbReference>
<evidence type="ECO:0000259" key="1">
    <source>
        <dbReference type="Pfam" id="PF07632"/>
    </source>
</evidence>
<protein>
    <recommendedName>
        <fullName evidence="1">Cellulose-binding Sde182 nucleoside hydrolase-like domain-containing protein</fullName>
    </recommendedName>
</protein>
<dbReference type="InterPro" id="IPR011483">
    <property type="entry name" value="Sde182_NH-like"/>
</dbReference>
<dbReference type="EMBL" id="JRHC01000001">
    <property type="protein sequence ID" value="KJF45299.1"/>
    <property type="molecule type" value="Genomic_DNA"/>
</dbReference>
<dbReference type="GO" id="GO:0016799">
    <property type="term" value="F:hydrolase activity, hydrolyzing N-glycosyl compounds"/>
    <property type="evidence" value="ECO:0007669"/>
    <property type="project" value="InterPro"/>
</dbReference>
<reference evidence="2 3" key="1">
    <citation type="submission" date="2014-09" db="EMBL/GenBank/DDBJ databases">
        <title>Draft Genome Sequence of Draconibacterium sp. JN14CK-3.</title>
        <authorList>
            <person name="Dong C."/>
            <person name="Lai Q."/>
            <person name="Shao Z."/>
        </authorList>
    </citation>
    <scope>NUCLEOTIDE SEQUENCE [LARGE SCALE GENOMIC DNA]</scope>
    <source>
        <strain evidence="2 3">JN14CK-3</strain>
    </source>
</reference>
<dbReference type="InterPro" id="IPR036452">
    <property type="entry name" value="Ribo_hydro-like"/>
</dbReference>
<comment type="caution">
    <text evidence="2">The sequence shown here is derived from an EMBL/GenBank/DDBJ whole genome shotgun (WGS) entry which is preliminary data.</text>
</comment>
<feature type="domain" description="Cellulose-binding Sde182 nucleoside hydrolase-like" evidence="1">
    <location>
        <begin position="45"/>
        <end position="174"/>
    </location>
</feature>
<sequence>MIEQFVFAALVLFGLETQAQKPKVWIYTDMTDNTLPGNNHMGTINDPDDISAMAGYLLMANMFDTKGIVVASTHRKEHKTTPHQGEWATRFWGEAYQKDVKNLNKVIGGFPEKVDFVQSCIKESAERYNPDYEYTSIANYATVKSLFDLAADEDGIINVLCWGSLTEPAILVNHCISTGRQDILNKLRFIAHWTNSPWHQGSPEHPEDVANCREDADACAYLKLVALNGYIKYYECGAIGQHGIVSGSPKGEEYYKQFAGSALGQKFIQGKFVQNAVDHSDSATYWVLLENWGVRLADLKNNGANPPEVEKANEEKFKNWSERIHKELLRRILVAAG</sequence>
<keyword evidence="3" id="KW-1185">Reference proteome</keyword>
<dbReference type="PATRIC" id="fig|1544798.3.peg.1590"/>
<gene>
    <name evidence="2" type="ORF">LH29_07935</name>
</gene>
<accession>A0A0D8JEY9</accession>
<evidence type="ECO:0000313" key="3">
    <source>
        <dbReference type="Proteomes" id="UP000032544"/>
    </source>
</evidence>
<dbReference type="Proteomes" id="UP000032544">
    <property type="component" value="Unassembled WGS sequence"/>
</dbReference>
<name>A0A0D8JEY9_9BACT</name>
<evidence type="ECO:0000313" key="2">
    <source>
        <dbReference type="EMBL" id="KJF45299.1"/>
    </source>
</evidence>
<organism evidence="2 3">
    <name type="scientific">Draconibacterium sediminis</name>
    <dbReference type="NCBI Taxonomy" id="1544798"/>
    <lineage>
        <taxon>Bacteria</taxon>
        <taxon>Pseudomonadati</taxon>
        <taxon>Bacteroidota</taxon>
        <taxon>Bacteroidia</taxon>
        <taxon>Marinilabiliales</taxon>
        <taxon>Prolixibacteraceae</taxon>
        <taxon>Draconibacterium</taxon>
    </lineage>
</organism>